<protein>
    <submittedName>
        <fullName evidence="4">23S rRNA (Guanosine2251-2'-O)-methyltransferase</fullName>
        <ecNumber evidence="4">2.1.1.185</ecNumber>
    </submittedName>
</protein>
<dbReference type="PANTHER" id="PTHR46429">
    <property type="entry name" value="23S RRNA (GUANOSINE-2'-O-)-METHYLTRANSFERASE RLMB"/>
    <property type="match status" value="1"/>
</dbReference>
<comment type="caution">
    <text evidence="4">The sequence shown here is derived from an EMBL/GenBank/DDBJ whole genome shotgun (WGS) entry which is preliminary data.</text>
</comment>
<evidence type="ECO:0000256" key="2">
    <source>
        <dbReference type="ARBA" id="ARBA00022679"/>
    </source>
</evidence>
<evidence type="ECO:0000256" key="1">
    <source>
        <dbReference type="ARBA" id="ARBA00022603"/>
    </source>
</evidence>
<dbReference type="RefSeq" id="WP_338363388.1">
    <property type="nucleotide sequence ID" value="NZ_CAWVOK010000003.1"/>
</dbReference>
<keyword evidence="1 4" id="KW-0489">Methyltransferase</keyword>
<dbReference type="Pfam" id="PF00588">
    <property type="entry name" value="SpoU_methylase"/>
    <property type="match status" value="1"/>
</dbReference>
<accession>A0ABP0ERQ7</accession>
<keyword evidence="5" id="KW-1185">Reference proteome</keyword>
<dbReference type="InterPro" id="IPR004441">
    <property type="entry name" value="rRNA_MeTrfase_TrmH"/>
</dbReference>
<proteinExistence type="predicted"/>
<dbReference type="Proteomes" id="UP001314181">
    <property type="component" value="Unassembled WGS sequence"/>
</dbReference>
<organism evidence="4 5">
    <name type="scientific">Candidatus Xenohaliotis californiensis</name>
    <dbReference type="NCBI Taxonomy" id="84677"/>
    <lineage>
        <taxon>Bacteria</taxon>
        <taxon>Pseudomonadati</taxon>
        <taxon>Pseudomonadota</taxon>
        <taxon>Alphaproteobacteria</taxon>
        <taxon>Rickettsiales</taxon>
        <taxon>Anaplasmataceae</taxon>
        <taxon>Candidatus Xenohaliotis</taxon>
    </lineage>
</organism>
<evidence type="ECO:0000313" key="5">
    <source>
        <dbReference type="Proteomes" id="UP001314181"/>
    </source>
</evidence>
<dbReference type="GO" id="GO:0008168">
    <property type="term" value="F:methyltransferase activity"/>
    <property type="evidence" value="ECO:0007669"/>
    <property type="project" value="UniProtKB-KW"/>
</dbReference>
<dbReference type="InterPro" id="IPR001537">
    <property type="entry name" value="SpoU_MeTrfase"/>
</dbReference>
<keyword evidence="2 4" id="KW-0808">Transferase</keyword>
<dbReference type="EC" id="2.1.1.185" evidence="4"/>
<dbReference type="Gene3D" id="3.30.1330.30">
    <property type="match status" value="1"/>
</dbReference>
<dbReference type="Gene3D" id="3.40.1280.10">
    <property type="match status" value="1"/>
</dbReference>
<gene>
    <name evidence="4" type="ORF">CAXC1_120072</name>
</gene>
<dbReference type="SUPFAM" id="SSF75217">
    <property type="entry name" value="alpha/beta knot"/>
    <property type="match status" value="1"/>
</dbReference>
<evidence type="ECO:0000313" key="4">
    <source>
        <dbReference type="EMBL" id="CAK8162388.1"/>
    </source>
</evidence>
<dbReference type="PANTHER" id="PTHR46429:SF1">
    <property type="entry name" value="23S RRNA (GUANOSINE-2'-O-)-METHYLTRANSFERASE RLMB"/>
    <property type="match status" value="1"/>
</dbReference>
<name>A0ABP0ERQ7_9RICK</name>
<feature type="domain" description="tRNA/rRNA methyltransferase SpoU type" evidence="3">
    <location>
        <begin position="104"/>
        <end position="246"/>
    </location>
</feature>
<dbReference type="NCBIfam" id="TIGR00186">
    <property type="entry name" value="rRNA_methyl_3"/>
    <property type="match status" value="1"/>
</dbReference>
<dbReference type="InterPro" id="IPR029026">
    <property type="entry name" value="tRNA_m1G_MTases_N"/>
</dbReference>
<reference evidence="4 5" key="1">
    <citation type="submission" date="2024-01" db="EMBL/GenBank/DDBJ databases">
        <authorList>
            <person name="Kunselman E."/>
        </authorList>
    </citation>
    <scope>NUCLEOTIDE SEQUENCE [LARGE SCALE GENOMIC DNA]</scope>
    <source>
        <strain evidence="4">2 abalone samples</strain>
    </source>
</reference>
<dbReference type="InterPro" id="IPR029064">
    <property type="entry name" value="Ribosomal_eL30-like_sf"/>
</dbReference>
<dbReference type="SUPFAM" id="SSF55315">
    <property type="entry name" value="L30e-like"/>
    <property type="match status" value="1"/>
</dbReference>
<sequence>MQKIWLYGLHACKHALHNKERKPTKVLVTNATYESTKEWLIPLTANIPLSIASVQTINNILTNKTNNKNPNFSHQGIALLTTQIKMLDLNSYIYAIEKSNNEEILLCLDQIQDTTNLGSIFRTATAFNVNTILLPKKNSAPITPAVTKTACGALEKIKIIYVDNLSRSLENLKKIGFWIYGLDARAQESIKNYTNHHKKIVLIIGSEDKGIRPLVKRTCDHLLKIEINSTNIESLNASVATAIALHQIYQAP</sequence>
<dbReference type="CDD" id="cd18103">
    <property type="entry name" value="SpoU-like_RlmB"/>
    <property type="match status" value="1"/>
</dbReference>
<evidence type="ECO:0000259" key="3">
    <source>
        <dbReference type="Pfam" id="PF00588"/>
    </source>
</evidence>
<dbReference type="InterPro" id="IPR029028">
    <property type="entry name" value="Alpha/beta_knot_MTases"/>
</dbReference>
<dbReference type="GO" id="GO:0032259">
    <property type="term" value="P:methylation"/>
    <property type="evidence" value="ECO:0007669"/>
    <property type="project" value="UniProtKB-KW"/>
</dbReference>
<dbReference type="EMBL" id="CAWVOK010000003">
    <property type="protein sequence ID" value="CAK8162388.1"/>
    <property type="molecule type" value="Genomic_DNA"/>
</dbReference>